<keyword evidence="4 5" id="KW-0472">Membrane</keyword>
<feature type="transmembrane region" description="Helical" evidence="5">
    <location>
        <begin position="68"/>
        <end position="92"/>
    </location>
</feature>
<dbReference type="SUPFAM" id="SSF161084">
    <property type="entry name" value="MAPEG domain-like"/>
    <property type="match status" value="1"/>
</dbReference>
<dbReference type="PANTHER" id="PTHR10250">
    <property type="entry name" value="MICROSOMAL GLUTATHIONE S-TRANSFERASE"/>
    <property type="match status" value="1"/>
</dbReference>
<proteinExistence type="predicted"/>
<comment type="caution">
    <text evidence="6">The sequence shown here is derived from an EMBL/GenBank/DDBJ whole genome shotgun (WGS) entry which is preliminary data.</text>
</comment>
<dbReference type="InterPro" id="IPR050997">
    <property type="entry name" value="MAPEG"/>
</dbReference>
<dbReference type="InterPro" id="IPR023352">
    <property type="entry name" value="MAPEG-like_dom_sf"/>
</dbReference>
<dbReference type="Pfam" id="PF01124">
    <property type="entry name" value="MAPEG"/>
    <property type="match status" value="1"/>
</dbReference>
<evidence type="ECO:0000256" key="3">
    <source>
        <dbReference type="ARBA" id="ARBA00022989"/>
    </source>
</evidence>
<reference evidence="6 8" key="1">
    <citation type="submission" date="2024-02" db="EMBL/GenBank/DDBJ databases">
        <authorList>
            <person name="Daric V."/>
            <person name="Darras S."/>
        </authorList>
    </citation>
    <scope>NUCLEOTIDE SEQUENCE [LARGE SCALE GENOMIC DNA]</scope>
</reference>
<gene>
    <name evidence="6" type="ORF">CVLEPA_LOCUS4570</name>
    <name evidence="7" type="ORF">CVLEPA_LOCUS4686</name>
</gene>
<comment type="subcellular location">
    <subcellularLocation>
        <location evidence="1">Membrane</location>
        <topology evidence="1">Multi-pass membrane protein</topology>
    </subcellularLocation>
</comment>
<dbReference type="Proteomes" id="UP001642483">
    <property type="component" value="Unassembled WGS sequence"/>
</dbReference>
<dbReference type="InterPro" id="IPR001129">
    <property type="entry name" value="Membr-assoc_MAPEG"/>
</dbReference>
<protein>
    <recommendedName>
        <fullName evidence="9">Microsomal glutathione S-transferase 3</fullName>
    </recommendedName>
</protein>
<evidence type="ECO:0008006" key="9">
    <source>
        <dbReference type="Google" id="ProtNLM"/>
    </source>
</evidence>
<keyword evidence="2 5" id="KW-0812">Transmembrane</keyword>
<dbReference type="EMBL" id="CAWYQH010000013">
    <property type="protein sequence ID" value="CAK8675061.1"/>
    <property type="molecule type" value="Genomic_DNA"/>
</dbReference>
<evidence type="ECO:0000313" key="7">
    <source>
        <dbReference type="EMBL" id="CAK8675061.1"/>
    </source>
</evidence>
<keyword evidence="8" id="KW-1185">Reference proteome</keyword>
<accession>A0ABP0F5D3</accession>
<evidence type="ECO:0000313" key="6">
    <source>
        <dbReference type="EMBL" id="CAK8674918.1"/>
    </source>
</evidence>
<dbReference type="EMBL" id="CAWYQH010000013">
    <property type="protein sequence ID" value="CAK8674918.1"/>
    <property type="molecule type" value="Genomic_DNA"/>
</dbReference>
<evidence type="ECO:0000256" key="1">
    <source>
        <dbReference type="ARBA" id="ARBA00004141"/>
    </source>
</evidence>
<evidence type="ECO:0000256" key="4">
    <source>
        <dbReference type="ARBA" id="ARBA00023136"/>
    </source>
</evidence>
<sequence>MGLDKEYGYVAATGVASCLLLQGLAMKVSKARKTYEVPYPKMYSETEDRFNCIQRAHQNTLEQHPTMLFLLTTGGLGYPKTSAAFGTIWILGRTVYAAGYSTGDPKKRLWGSFGYIGTIGLLSTSVAFILKKFDVI</sequence>
<dbReference type="PANTHER" id="PTHR10250:SF26">
    <property type="entry name" value="GLUTATHIONE S-TRANSFERASE 3, MITOCHONDRIAL"/>
    <property type="match status" value="1"/>
</dbReference>
<keyword evidence="3 5" id="KW-1133">Transmembrane helix</keyword>
<evidence type="ECO:0000313" key="8">
    <source>
        <dbReference type="Proteomes" id="UP001642483"/>
    </source>
</evidence>
<evidence type="ECO:0000256" key="5">
    <source>
        <dbReference type="SAM" id="Phobius"/>
    </source>
</evidence>
<dbReference type="Gene3D" id="1.20.120.550">
    <property type="entry name" value="Membrane associated eicosanoid/glutathione metabolism-like domain"/>
    <property type="match status" value="1"/>
</dbReference>
<feature type="transmembrane region" description="Helical" evidence="5">
    <location>
        <begin position="6"/>
        <end position="25"/>
    </location>
</feature>
<organism evidence="6 8">
    <name type="scientific">Clavelina lepadiformis</name>
    <name type="common">Light-bulb sea squirt</name>
    <name type="synonym">Ascidia lepadiformis</name>
    <dbReference type="NCBI Taxonomy" id="159417"/>
    <lineage>
        <taxon>Eukaryota</taxon>
        <taxon>Metazoa</taxon>
        <taxon>Chordata</taxon>
        <taxon>Tunicata</taxon>
        <taxon>Ascidiacea</taxon>
        <taxon>Aplousobranchia</taxon>
        <taxon>Clavelinidae</taxon>
        <taxon>Clavelina</taxon>
    </lineage>
</organism>
<name>A0ABP0F5D3_CLALP</name>
<feature type="transmembrane region" description="Helical" evidence="5">
    <location>
        <begin position="112"/>
        <end position="130"/>
    </location>
</feature>
<evidence type="ECO:0000256" key="2">
    <source>
        <dbReference type="ARBA" id="ARBA00022692"/>
    </source>
</evidence>
<dbReference type="PROSITE" id="PS51257">
    <property type="entry name" value="PROKAR_LIPOPROTEIN"/>
    <property type="match status" value="1"/>
</dbReference>